<evidence type="ECO:0000256" key="2">
    <source>
        <dbReference type="ARBA" id="ARBA00023163"/>
    </source>
</evidence>
<dbReference type="InterPro" id="IPR051152">
    <property type="entry name" value="C.elegans_Orphan_NR"/>
</dbReference>
<organism evidence="5 6">
    <name type="scientific">Acrobeloides nanus</name>
    <dbReference type="NCBI Taxonomy" id="290746"/>
    <lineage>
        <taxon>Eukaryota</taxon>
        <taxon>Metazoa</taxon>
        <taxon>Ecdysozoa</taxon>
        <taxon>Nematoda</taxon>
        <taxon>Chromadorea</taxon>
        <taxon>Rhabditida</taxon>
        <taxon>Tylenchina</taxon>
        <taxon>Cephalobomorpha</taxon>
        <taxon>Cephaloboidea</taxon>
        <taxon>Cephalobidae</taxon>
        <taxon>Acrobeloides</taxon>
    </lineage>
</organism>
<dbReference type="Pfam" id="PF00104">
    <property type="entry name" value="Hormone_recep"/>
    <property type="match status" value="1"/>
</dbReference>
<keyword evidence="1" id="KW-0805">Transcription regulation</keyword>
<dbReference type="Gene3D" id="1.10.565.10">
    <property type="entry name" value="Retinoid X Receptor"/>
    <property type="match status" value="1"/>
</dbReference>
<reference evidence="6" key="1">
    <citation type="submission" date="2022-11" db="UniProtKB">
        <authorList>
            <consortium name="WormBaseParasite"/>
        </authorList>
    </citation>
    <scope>IDENTIFICATION</scope>
</reference>
<keyword evidence="2" id="KW-0804">Transcription</keyword>
<sequence>MALDYDDGGFHIKEIDRKIFPKNLKDLWIPFRDKFVKILMNPMKELQLTQDELAFLLAQIIWNVQEVEGLSEEVIKLSEQVNEQIGMDLHNYYVHERGISIFASRLIKLTKLVEAARDIIRSKSELFLMEKIFDSVEFSIVESPSF</sequence>
<dbReference type="Proteomes" id="UP000887540">
    <property type="component" value="Unplaced"/>
</dbReference>
<evidence type="ECO:0000313" key="6">
    <source>
        <dbReference type="WBParaSite" id="ACRNAN_Path_620.g2309.t1"/>
    </source>
</evidence>
<dbReference type="AlphaFoldDB" id="A0A914C908"/>
<dbReference type="InterPro" id="IPR035500">
    <property type="entry name" value="NHR-like_dom_sf"/>
</dbReference>
<keyword evidence="5" id="KW-1185">Reference proteome</keyword>
<protein>
    <submittedName>
        <fullName evidence="6">NR LBD domain-containing protein</fullName>
    </submittedName>
</protein>
<dbReference type="WBParaSite" id="ACRNAN_Path_620.g2309.t1">
    <property type="protein sequence ID" value="ACRNAN_Path_620.g2309.t1"/>
    <property type="gene ID" value="ACRNAN_Path_620.g2309"/>
</dbReference>
<name>A0A914C908_9BILA</name>
<evidence type="ECO:0000259" key="4">
    <source>
        <dbReference type="PROSITE" id="PS51843"/>
    </source>
</evidence>
<keyword evidence="3" id="KW-0675">Receptor</keyword>
<dbReference type="PROSITE" id="PS51843">
    <property type="entry name" value="NR_LBD"/>
    <property type="match status" value="1"/>
</dbReference>
<dbReference type="InterPro" id="IPR000536">
    <property type="entry name" value="Nucl_hrmn_rcpt_lig-bd"/>
</dbReference>
<dbReference type="PANTHER" id="PTHR45680">
    <property type="entry name" value="NUCLEAR HORMONE RECEPTOR FAMILY"/>
    <property type="match status" value="1"/>
</dbReference>
<accession>A0A914C908</accession>
<evidence type="ECO:0000256" key="3">
    <source>
        <dbReference type="ARBA" id="ARBA00023170"/>
    </source>
</evidence>
<dbReference type="SUPFAM" id="SSF48508">
    <property type="entry name" value="Nuclear receptor ligand-binding domain"/>
    <property type="match status" value="1"/>
</dbReference>
<dbReference type="PANTHER" id="PTHR45680:SF29">
    <property type="entry name" value="NUCLEAR HORMONE RECEPTOR FAMILY"/>
    <property type="match status" value="1"/>
</dbReference>
<evidence type="ECO:0000256" key="1">
    <source>
        <dbReference type="ARBA" id="ARBA00023015"/>
    </source>
</evidence>
<evidence type="ECO:0000313" key="5">
    <source>
        <dbReference type="Proteomes" id="UP000887540"/>
    </source>
</evidence>
<proteinExistence type="predicted"/>
<feature type="domain" description="NR LBD" evidence="4">
    <location>
        <begin position="1"/>
        <end position="146"/>
    </location>
</feature>